<evidence type="ECO:0000313" key="5">
    <source>
        <dbReference type="Proteomes" id="UP000584880"/>
    </source>
</evidence>
<keyword evidence="1" id="KW-0175">Coiled coil</keyword>
<gene>
    <name evidence="4" type="primary">Lamb1_3</name>
    <name evidence="4" type="ORF">PTIVIO_R16011</name>
</gene>
<dbReference type="AlphaFoldDB" id="A0A7K6C1V0"/>
<evidence type="ECO:0000313" key="4">
    <source>
        <dbReference type="EMBL" id="NWV08088.1"/>
    </source>
</evidence>
<sequence>ASSQICGAPGDRSCKHAPCGGALCRDSAGTRQCGGTGCAGALPVSGRALSSARNASQQLEAALGQLGVVTQKMQEVQELARGARSWAEEALGRSQAARSHAEKATVQLRNFIRRIKAFLAEEGADPGSIELVARQVLNISLPSSPGQIQELLWEMRESIGQLEGVDAVLNSTAEGLAVARELLAQGQEARQRAEGIRDELVGTQQALEVARTQATAAGSTLRSARDAIRVAESRAKEAERRLQVLNRKESQAQRRLRELAQRVTALQEQGQDAHHMAQQAKDGAQRATTTSGTLSQDLAHVTQRYVVLKNRVGMLDRMSGGALQRVSQLTAEAQDLLHKASNSKRKLEDLEERFGANERAMAAKATRLQALEQLVTGLLQEIRERANAYATC</sequence>
<reference evidence="4 5" key="1">
    <citation type="submission" date="2019-09" db="EMBL/GenBank/DDBJ databases">
        <title>Bird 10,000 Genomes (B10K) Project - Family phase.</title>
        <authorList>
            <person name="Zhang G."/>
        </authorList>
    </citation>
    <scope>NUCLEOTIDE SEQUENCE [LARGE SCALE GENOMIC DNA]</scope>
    <source>
        <strain evidence="4">B10K-DU-012-10</strain>
        <tissue evidence="4">Blood</tissue>
    </source>
</reference>
<proteinExistence type="predicted"/>
<organism evidence="4 5">
    <name type="scientific">Ptilonorhynchus violaceus</name>
    <name type="common">Satin bowerbird</name>
    <name type="synonym">Pyrrhocorax violaceus</name>
    <dbReference type="NCBI Taxonomy" id="28724"/>
    <lineage>
        <taxon>Eukaryota</taxon>
        <taxon>Metazoa</taxon>
        <taxon>Chordata</taxon>
        <taxon>Craniata</taxon>
        <taxon>Vertebrata</taxon>
        <taxon>Euteleostomi</taxon>
        <taxon>Archelosauria</taxon>
        <taxon>Archosauria</taxon>
        <taxon>Dinosauria</taxon>
        <taxon>Saurischia</taxon>
        <taxon>Theropoda</taxon>
        <taxon>Coelurosauria</taxon>
        <taxon>Aves</taxon>
        <taxon>Neognathae</taxon>
        <taxon>Neoaves</taxon>
        <taxon>Telluraves</taxon>
        <taxon>Australaves</taxon>
        <taxon>Passeriformes</taxon>
        <taxon>Ptilonorhynchidae</taxon>
        <taxon>Ptilonorhynchus</taxon>
    </lineage>
</organism>
<feature type="domain" description="LAMB1/2/3/4 helical" evidence="3">
    <location>
        <begin position="50"/>
        <end position="165"/>
    </location>
</feature>
<protein>
    <submittedName>
        <fullName evidence="4">LAMB1 protein</fullName>
    </submittedName>
</protein>
<feature type="region of interest" description="Disordered" evidence="2">
    <location>
        <begin position="265"/>
        <end position="295"/>
    </location>
</feature>
<dbReference type="Proteomes" id="UP000584880">
    <property type="component" value="Unassembled WGS sequence"/>
</dbReference>
<feature type="coiled-coil region" evidence="1">
    <location>
        <begin position="326"/>
        <end position="353"/>
    </location>
</feature>
<evidence type="ECO:0000256" key="2">
    <source>
        <dbReference type="SAM" id="MobiDB-lite"/>
    </source>
</evidence>
<feature type="non-terminal residue" evidence="4">
    <location>
        <position position="392"/>
    </location>
</feature>
<dbReference type="EMBL" id="VZRJ01006757">
    <property type="protein sequence ID" value="NWV08088.1"/>
    <property type="molecule type" value="Genomic_DNA"/>
</dbReference>
<dbReference type="CDD" id="cd22295">
    <property type="entry name" value="cc_LAMB_C"/>
    <property type="match status" value="1"/>
</dbReference>
<accession>A0A7K6C1V0</accession>
<evidence type="ECO:0000256" key="1">
    <source>
        <dbReference type="SAM" id="Coils"/>
    </source>
</evidence>
<dbReference type="InterPro" id="IPR056558">
    <property type="entry name" value="LAMB1-4_helical"/>
</dbReference>
<keyword evidence="5" id="KW-1185">Reference proteome</keyword>
<dbReference type="Pfam" id="PF23219">
    <property type="entry name" value="LAMB1"/>
    <property type="match status" value="1"/>
</dbReference>
<feature type="compositionally biased region" description="Polar residues" evidence="2">
    <location>
        <begin position="286"/>
        <end position="295"/>
    </location>
</feature>
<dbReference type="SUPFAM" id="SSF57997">
    <property type="entry name" value="Tropomyosin"/>
    <property type="match status" value="1"/>
</dbReference>
<evidence type="ECO:0000259" key="3">
    <source>
        <dbReference type="Pfam" id="PF23219"/>
    </source>
</evidence>
<comment type="caution">
    <text evidence="4">The sequence shown here is derived from an EMBL/GenBank/DDBJ whole genome shotgun (WGS) entry which is preliminary data.</text>
</comment>
<name>A0A7K6C1V0_PTIVI</name>
<feature type="non-terminal residue" evidence="4">
    <location>
        <position position="1"/>
    </location>
</feature>